<evidence type="ECO:0000256" key="4">
    <source>
        <dbReference type="ARBA" id="ARBA00023128"/>
    </source>
</evidence>
<accession>A0A4Q9MNF6</accession>
<organism evidence="6">
    <name type="scientific">Dichomitus squalens</name>
    <dbReference type="NCBI Taxonomy" id="114155"/>
    <lineage>
        <taxon>Eukaryota</taxon>
        <taxon>Fungi</taxon>
        <taxon>Dikarya</taxon>
        <taxon>Basidiomycota</taxon>
        <taxon>Agaricomycotina</taxon>
        <taxon>Agaricomycetes</taxon>
        <taxon>Polyporales</taxon>
        <taxon>Polyporaceae</taxon>
        <taxon>Dichomitus</taxon>
    </lineage>
</organism>
<evidence type="ECO:0000256" key="5">
    <source>
        <dbReference type="ARBA" id="ARBA00023186"/>
    </source>
</evidence>
<dbReference type="PANTHER" id="PTHR21013:SF10">
    <property type="entry name" value="ATP SYNTHASE MITOCHONDRIAL F1 COMPLEX ASSEMBLY FACTOR 2"/>
    <property type="match status" value="1"/>
</dbReference>
<dbReference type="Gene3D" id="3.30.2180.10">
    <property type="entry name" value="ATP12-like"/>
    <property type="match status" value="1"/>
</dbReference>
<evidence type="ECO:0000256" key="3">
    <source>
        <dbReference type="ARBA" id="ARBA00022946"/>
    </source>
</evidence>
<evidence type="ECO:0000256" key="2">
    <source>
        <dbReference type="ARBA" id="ARBA00008231"/>
    </source>
</evidence>
<evidence type="ECO:0000313" key="6">
    <source>
        <dbReference type="EMBL" id="TBU29015.1"/>
    </source>
</evidence>
<keyword evidence="5" id="KW-0143">Chaperone</keyword>
<dbReference type="SUPFAM" id="SSF160909">
    <property type="entry name" value="ATP12-like"/>
    <property type="match status" value="1"/>
</dbReference>
<dbReference type="OrthoDB" id="5673at2759"/>
<dbReference type="InterPro" id="IPR023335">
    <property type="entry name" value="ATP12_ortho_dom_sf"/>
</dbReference>
<proteinExistence type="inferred from homology"/>
<dbReference type="AlphaFoldDB" id="A0A4Q9MNF6"/>
<sequence>MYRQAVRAFVPVLQNNVRRSCPARRILVSSARTHATVPESGPAVTATNRAEATLKRFWKNVEIEKRDGGYAVTLDKRPLKTPSGKRLIIPPEKRLVAALIASEWENQETLLKPHALPMTSIASRALDAFEDEPTREEVRAQLLKYFETDTIFYHATEPATLVKLQEAHWKPILHWARSTFDVEIATTDSFLVPSQPPETILKLNEALTKFSPWEMAAMERATYTSKSFLIALALVKRHIDVDQAAQAAHAEVNSQIERWGEVEDSHDVDYHDIRRQLGSAACLLADY</sequence>
<name>A0A4Q9MNF6_9APHY</name>
<dbReference type="GO" id="GO:0005739">
    <property type="term" value="C:mitochondrion"/>
    <property type="evidence" value="ECO:0007669"/>
    <property type="project" value="UniProtKB-SubCell"/>
</dbReference>
<dbReference type="GO" id="GO:0033615">
    <property type="term" value="P:mitochondrial proton-transporting ATP synthase complex assembly"/>
    <property type="evidence" value="ECO:0007669"/>
    <property type="project" value="TreeGrafter"/>
</dbReference>
<keyword evidence="4" id="KW-0496">Mitochondrion</keyword>
<dbReference type="Proteomes" id="UP000292957">
    <property type="component" value="Unassembled WGS sequence"/>
</dbReference>
<comment type="similarity">
    <text evidence="2">Belongs to the ATP12 family.</text>
</comment>
<dbReference type="Gene3D" id="1.10.3580.10">
    <property type="entry name" value="ATP12 ATPase"/>
    <property type="match status" value="1"/>
</dbReference>
<keyword evidence="3" id="KW-0809">Transit peptide</keyword>
<dbReference type="PANTHER" id="PTHR21013">
    <property type="entry name" value="ATP SYNTHASE MITOCHONDRIAL F1 COMPLEX ASSEMBLY FACTOR 2/ATP12 PROTEIN, MITOCHONDRIAL PRECURSOR"/>
    <property type="match status" value="1"/>
</dbReference>
<evidence type="ECO:0000256" key="1">
    <source>
        <dbReference type="ARBA" id="ARBA00004173"/>
    </source>
</evidence>
<dbReference type="InterPro" id="IPR042272">
    <property type="entry name" value="ATP12_ATP_synth-F1-assembly_N"/>
</dbReference>
<dbReference type="Pfam" id="PF07542">
    <property type="entry name" value="ATP12"/>
    <property type="match status" value="1"/>
</dbReference>
<gene>
    <name evidence="6" type="ORF">BD311DRAFT_693573</name>
</gene>
<comment type="subcellular location">
    <subcellularLocation>
        <location evidence="1">Mitochondrion</location>
    </subcellularLocation>
</comment>
<protein>
    <submittedName>
        <fullName evidence="6">ATP12-domain-containing protein</fullName>
    </submittedName>
</protein>
<dbReference type="EMBL" id="ML143416">
    <property type="protein sequence ID" value="TBU29015.1"/>
    <property type="molecule type" value="Genomic_DNA"/>
</dbReference>
<dbReference type="InterPro" id="IPR011419">
    <property type="entry name" value="ATP12_ATP_synth-F1-assembly"/>
</dbReference>
<reference evidence="6" key="1">
    <citation type="submission" date="2019-01" db="EMBL/GenBank/DDBJ databases">
        <title>Draft genome sequences of three monokaryotic isolates of the white-rot basidiomycete fungus Dichomitus squalens.</title>
        <authorList>
            <consortium name="DOE Joint Genome Institute"/>
            <person name="Lopez S.C."/>
            <person name="Andreopoulos B."/>
            <person name="Pangilinan J."/>
            <person name="Lipzen A."/>
            <person name="Riley R."/>
            <person name="Ahrendt S."/>
            <person name="Ng V."/>
            <person name="Barry K."/>
            <person name="Daum C."/>
            <person name="Grigoriev I.V."/>
            <person name="Hilden K.S."/>
            <person name="Makela M.R."/>
            <person name="de Vries R.P."/>
        </authorList>
    </citation>
    <scope>NUCLEOTIDE SEQUENCE [LARGE SCALE GENOMIC DNA]</scope>
    <source>
        <strain evidence="6">OM18370.1</strain>
    </source>
</reference>